<dbReference type="Proteomes" id="UP001140217">
    <property type="component" value="Unassembled WGS sequence"/>
</dbReference>
<accession>A0A9W8HI54</accession>
<feature type="region of interest" description="Disordered" evidence="1">
    <location>
        <begin position="1"/>
        <end position="64"/>
    </location>
</feature>
<evidence type="ECO:0000256" key="1">
    <source>
        <dbReference type="SAM" id="MobiDB-lite"/>
    </source>
</evidence>
<feature type="compositionally biased region" description="Basic and acidic residues" evidence="1">
    <location>
        <begin position="54"/>
        <end position="64"/>
    </location>
</feature>
<feature type="compositionally biased region" description="Low complexity" evidence="1">
    <location>
        <begin position="1"/>
        <end position="32"/>
    </location>
</feature>
<comment type="caution">
    <text evidence="2">The sequence shown here is derived from an EMBL/GenBank/DDBJ whole genome shotgun (WGS) entry which is preliminary data.</text>
</comment>
<organism evidence="2 3">
    <name type="scientific">Coemansia javaensis</name>
    <dbReference type="NCBI Taxonomy" id="2761396"/>
    <lineage>
        <taxon>Eukaryota</taxon>
        <taxon>Fungi</taxon>
        <taxon>Fungi incertae sedis</taxon>
        <taxon>Zoopagomycota</taxon>
        <taxon>Kickxellomycotina</taxon>
        <taxon>Kickxellomycetes</taxon>
        <taxon>Kickxellales</taxon>
        <taxon>Kickxellaceae</taxon>
        <taxon>Coemansia</taxon>
    </lineage>
</organism>
<evidence type="ECO:0000313" key="3">
    <source>
        <dbReference type="Proteomes" id="UP001140217"/>
    </source>
</evidence>
<protein>
    <submittedName>
        <fullName evidence="2">Uncharacterized protein</fullName>
    </submittedName>
</protein>
<dbReference type="OrthoDB" id="5559812at2759"/>
<gene>
    <name evidence="2" type="ORF">H4R18_001079</name>
</gene>
<evidence type="ECO:0000313" key="2">
    <source>
        <dbReference type="EMBL" id="KAJ2784539.1"/>
    </source>
</evidence>
<feature type="compositionally biased region" description="Basic and acidic residues" evidence="1">
    <location>
        <begin position="33"/>
        <end position="44"/>
    </location>
</feature>
<reference evidence="2" key="1">
    <citation type="submission" date="2022-07" db="EMBL/GenBank/DDBJ databases">
        <title>Phylogenomic reconstructions and comparative analyses of Kickxellomycotina fungi.</title>
        <authorList>
            <person name="Reynolds N.K."/>
            <person name="Stajich J.E."/>
            <person name="Barry K."/>
            <person name="Grigoriev I.V."/>
            <person name="Crous P."/>
            <person name="Smith M.E."/>
        </authorList>
    </citation>
    <scope>NUCLEOTIDE SEQUENCE</scope>
    <source>
        <strain evidence="2">NBRC 105414</strain>
    </source>
</reference>
<dbReference type="EMBL" id="JANBUL010000025">
    <property type="protein sequence ID" value="KAJ2784539.1"/>
    <property type="molecule type" value="Genomic_DNA"/>
</dbReference>
<dbReference type="AlphaFoldDB" id="A0A9W8HI54"/>
<name>A0A9W8HI54_9FUNG</name>
<sequence>MGQSGSRAAAAGTARRVLPRGQGAAGEAARQGETARRAATREEMLAEEGEGQEGDGRDKALDDRLRYFVNPRELRTPITPASPAENAGFRAVTNRQGAAPRAATSAEIAQMLRDLHAARQGGQAAAAAAAERAAAARYGLDAATVQRLSRFLDPVGDRRG</sequence>
<proteinExistence type="predicted"/>
<keyword evidence="3" id="KW-1185">Reference proteome</keyword>